<dbReference type="InterPro" id="IPR011993">
    <property type="entry name" value="PH-like_dom_sf"/>
</dbReference>
<evidence type="ECO:0000256" key="2">
    <source>
        <dbReference type="ARBA" id="ARBA00012903"/>
    </source>
</evidence>
<comment type="caution">
    <text evidence="7">The sequence shown here is derived from an EMBL/GenBank/DDBJ whole genome shotgun (WGS) entry which is preliminary data.</text>
</comment>
<dbReference type="InterPro" id="IPR029021">
    <property type="entry name" value="Prot-tyrosine_phosphatase-like"/>
</dbReference>
<feature type="compositionally biased region" description="Basic and acidic residues" evidence="5">
    <location>
        <begin position="193"/>
        <end position="251"/>
    </location>
</feature>
<evidence type="ECO:0000256" key="5">
    <source>
        <dbReference type="SAM" id="MobiDB-lite"/>
    </source>
</evidence>
<dbReference type="PROSITE" id="PS51339">
    <property type="entry name" value="PPASE_MYOTUBULARIN"/>
    <property type="match status" value="1"/>
</dbReference>
<feature type="domain" description="Myotubularin phosphatase" evidence="6">
    <location>
        <begin position="430"/>
        <end position="805"/>
    </location>
</feature>
<dbReference type="Pfam" id="PF02893">
    <property type="entry name" value="GRAM"/>
    <property type="match status" value="1"/>
</dbReference>
<dbReference type="InterPro" id="IPR016130">
    <property type="entry name" value="Tyr_Pase_AS"/>
</dbReference>
<name>A0ABQ8XC20_9EUKA</name>
<dbReference type="SUPFAM" id="SSF50729">
    <property type="entry name" value="PH domain-like"/>
    <property type="match status" value="1"/>
</dbReference>
<dbReference type="Pfam" id="PF06602">
    <property type="entry name" value="Myotub-related"/>
    <property type="match status" value="1"/>
</dbReference>
<dbReference type="PROSITE" id="PS00383">
    <property type="entry name" value="TYR_PHOSPHATASE_1"/>
    <property type="match status" value="1"/>
</dbReference>
<reference evidence="7" key="1">
    <citation type="submission" date="2022-08" db="EMBL/GenBank/DDBJ databases">
        <title>Novel sulfate-reducing endosymbionts in the free-living metamonad Anaeramoeba.</title>
        <authorList>
            <person name="Jerlstrom-Hultqvist J."/>
            <person name="Cepicka I."/>
            <person name="Gallot-Lavallee L."/>
            <person name="Salas-Leiva D."/>
            <person name="Curtis B.A."/>
            <person name="Zahonova K."/>
            <person name="Pipaliya S."/>
            <person name="Dacks J."/>
            <person name="Roger A.J."/>
        </authorList>
    </citation>
    <scope>NUCLEOTIDE SEQUENCE</scope>
    <source>
        <strain evidence="7">Schooner1</strain>
    </source>
</reference>
<evidence type="ECO:0000256" key="4">
    <source>
        <dbReference type="SAM" id="Coils"/>
    </source>
</evidence>
<accession>A0ABQ8XC20</accession>
<organism evidence="7 8">
    <name type="scientific">Anaeramoeba flamelloides</name>
    <dbReference type="NCBI Taxonomy" id="1746091"/>
    <lineage>
        <taxon>Eukaryota</taxon>
        <taxon>Metamonada</taxon>
        <taxon>Anaeramoebidae</taxon>
        <taxon>Anaeramoeba</taxon>
    </lineage>
</organism>
<dbReference type="SUPFAM" id="SSF52799">
    <property type="entry name" value="(Phosphotyrosine protein) phosphatases II"/>
    <property type="match status" value="1"/>
</dbReference>
<keyword evidence="3" id="KW-0443">Lipid metabolism</keyword>
<dbReference type="Gene3D" id="2.30.29.30">
    <property type="entry name" value="Pleckstrin-homology domain (PH domain)/Phosphotyrosine-binding domain (PTB)"/>
    <property type="match status" value="1"/>
</dbReference>
<gene>
    <name evidence="7" type="ORF">M0813_07232</name>
</gene>
<evidence type="ECO:0000313" key="8">
    <source>
        <dbReference type="Proteomes" id="UP001150062"/>
    </source>
</evidence>
<dbReference type="PANTHER" id="PTHR10807:SF128">
    <property type="entry name" value="PHOSPHATIDYLINOSITOL-3,5-BISPHOSPHATE 3-PHOSPHATASE"/>
    <property type="match status" value="1"/>
</dbReference>
<comment type="similarity">
    <text evidence="1">Belongs to the protein-tyrosine phosphatase family. Non-receptor class myotubularin subfamily.</text>
</comment>
<feature type="region of interest" description="Disordered" evidence="5">
    <location>
        <begin position="190"/>
        <end position="260"/>
    </location>
</feature>
<feature type="compositionally biased region" description="Basic and acidic residues" evidence="5">
    <location>
        <begin position="91"/>
        <end position="118"/>
    </location>
</feature>
<sequence length="872" mass="102594">MTDSFNSLKIKSLESFSSSNEEDFVLDALDKLDVEEEISSGIDEDEFDAKLSGIQTINFEKDWIKISHQESPLILKPKMGQQQITKPNNQKNKEKEKGKEKTKKENHKSEKENSEKGVVKKPRLLSKKNDFGILNKNMKHYKDTTQNYDQNKKKKDKKSTNTLPITKKDQKLIDSFLIVEEVLEIKPKKKIKQNNERQKGENTKNKNNENKNNENKNNENKNKKENNNKENLKKVNSNKEENQETKEKEQNGKSQKSFVSKDTTTLFSQNKINFYQDSEQDLRCDPLRIRYLINERIIVISNNVVYCYEIPNETKIYQIKGKLILTNYRIIFVPKKPDVFQYVNVLSNPIIPLGAISRVSKFNNQSFGNGYYTTGITIYCKNFRVLHFYYPDKDPMKTVFEILLRKAFPLSVKLCFAYKHKKKNKIVDNGWYIYHPNIEFQRQGLPNGKWALSKINAKYNLCSTYPQFLVFPKGISNKEIVLVSKYRSKGRLPTLTWIHPSNGASLVRCSQPKVGITKRTSSVDQKMMKAILKSCPNSTKLFIQDCRPKKNAMANKAKGGGYEIIDDYPKCNLTFLGIDNIHVMRESLNKIKNTCIQSLRSEKKWLSSLENSGWFTHMQKIIRSSTKISKLMNNESQSILVHCSDGWDRTAQICSLVQLFLDSYFRTIEGFEVLIEKDWLSFGHKFHQRIGQANSDYTNSQRSPVFLQWIDCVFQCVNQFPTAFEFNEDFLIFILENLFSLRFGTFLFNNDQERKIKKLSTNTYSLWTYVNQNRKQFMNPYYQKKIIPIYPEYKIRNLIFWDNYYMKYFLPSELEKRKSFKKKDFSINIQFENLQYLSKEETKLTNQLKKLEKKLKKLKKIEQNSKRKLKLK</sequence>
<dbReference type="PANTHER" id="PTHR10807">
    <property type="entry name" value="MYOTUBULARIN-RELATED"/>
    <property type="match status" value="1"/>
</dbReference>
<evidence type="ECO:0000256" key="3">
    <source>
        <dbReference type="ARBA" id="ARBA00023098"/>
    </source>
</evidence>
<dbReference type="EMBL" id="JAOAOG010000315">
    <property type="protein sequence ID" value="KAJ6230011.1"/>
    <property type="molecule type" value="Genomic_DNA"/>
</dbReference>
<keyword evidence="8" id="KW-1185">Reference proteome</keyword>
<dbReference type="EC" id="3.1.3.95" evidence="2"/>
<protein>
    <recommendedName>
        <fullName evidence="2">phosphatidylinositol-3,5-bisphosphate 3-phosphatase</fullName>
        <ecNumber evidence="2">3.1.3.95</ecNumber>
    </recommendedName>
</protein>
<proteinExistence type="inferred from homology"/>
<evidence type="ECO:0000313" key="7">
    <source>
        <dbReference type="EMBL" id="KAJ6230011.1"/>
    </source>
</evidence>
<evidence type="ECO:0000256" key="1">
    <source>
        <dbReference type="ARBA" id="ARBA00007471"/>
    </source>
</evidence>
<dbReference type="Proteomes" id="UP001150062">
    <property type="component" value="Unassembled WGS sequence"/>
</dbReference>
<feature type="region of interest" description="Disordered" evidence="5">
    <location>
        <begin position="74"/>
        <end position="163"/>
    </location>
</feature>
<dbReference type="InterPro" id="IPR030564">
    <property type="entry name" value="Myotubularin"/>
</dbReference>
<keyword evidence="4" id="KW-0175">Coiled coil</keyword>
<dbReference type="InterPro" id="IPR004182">
    <property type="entry name" value="GRAM"/>
</dbReference>
<dbReference type="CDD" id="cd14507">
    <property type="entry name" value="PTP-MTM-like"/>
    <property type="match status" value="1"/>
</dbReference>
<evidence type="ECO:0000259" key="6">
    <source>
        <dbReference type="PROSITE" id="PS51339"/>
    </source>
</evidence>
<feature type="coiled-coil region" evidence="4">
    <location>
        <begin position="834"/>
        <end position="868"/>
    </location>
</feature>
<dbReference type="InterPro" id="IPR010569">
    <property type="entry name" value="Myotubularin-like_Pase_dom"/>
</dbReference>